<dbReference type="OMA" id="LTTANIH"/>
<dbReference type="AlphaFoldDB" id="A0A813FM72"/>
<evidence type="ECO:0000256" key="2">
    <source>
        <dbReference type="ARBA" id="ARBA00022692"/>
    </source>
</evidence>
<gene>
    <name evidence="7" type="ORF">PGLA1383_LOCUS29497</name>
</gene>
<evidence type="ECO:0000259" key="6">
    <source>
        <dbReference type="Pfam" id="PF04116"/>
    </source>
</evidence>
<protein>
    <recommendedName>
        <fullName evidence="6">Fatty acid hydroxylase domain-containing protein</fullName>
    </recommendedName>
</protein>
<comment type="caution">
    <text evidence="7">The sequence shown here is derived from an EMBL/GenBank/DDBJ whole genome shotgun (WGS) entry which is preliminary data.</text>
</comment>
<keyword evidence="8" id="KW-1185">Reference proteome</keyword>
<dbReference type="GO" id="GO:0008610">
    <property type="term" value="P:lipid biosynthetic process"/>
    <property type="evidence" value="ECO:0007669"/>
    <property type="project" value="InterPro"/>
</dbReference>
<evidence type="ECO:0000256" key="1">
    <source>
        <dbReference type="ARBA" id="ARBA00004370"/>
    </source>
</evidence>
<keyword evidence="2 5" id="KW-0812">Transmembrane</keyword>
<reference evidence="7" key="1">
    <citation type="submission" date="2021-02" db="EMBL/GenBank/DDBJ databases">
        <authorList>
            <person name="Dougan E. K."/>
            <person name="Rhodes N."/>
            <person name="Thang M."/>
            <person name="Chan C."/>
        </authorList>
    </citation>
    <scope>NUCLEOTIDE SEQUENCE</scope>
</reference>
<dbReference type="Proteomes" id="UP000654075">
    <property type="component" value="Unassembled WGS sequence"/>
</dbReference>
<feature type="domain" description="Fatty acid hydroxylase" evidence="6">
    <location>
        <begin position="116"/>
        <end position="257"/>
    </location>
</feature>
<dbReference type="GO" id="GO:0016491">
    <property type="term" value="F:oxidoreductase activity"/>
    <property type="evidence" value="ECO:0007669"/>
    <property type="project" value="InterPro"/>
</dbReference>
<evidence type="ECO:0000313" key="8">
    <source>
        <dbReference type="Proteomes" id="UP000654075"/>
    </source>
</evidence>
<dbReference type="GO" id="GO:0005506">
    <property type="term" value="F:iron ion binding"/>
    <property type="evidence" value="ECO:0007669"/>
    <property type="project" value="InterPro"/>
</dbReference>
<organism evidence="7 8">
    <name type="scientific">Polarella glacialis</name>
    <name type="common">Dinoflagellate</name>
    <dbReference type="NCBI Taxonomy" id="89957"/>
    <lineage>
        <taxon>Eukaryota</taxon>
        <taxon>Sar</taxon>
        <taxon>Alveolata</taxon>
        <taxon>Dinophyceae</taxon>
        <taxon>Suessiales</taxon>
        <taxon>Suessiaceae</taxon>
        <taxon>Polarella</taxon>
    </lineage>
</organism>
<comment type="subcellular location">
    <subcellularLocation>
        <location evidence="1">Membrane</location>
    </subcellularLocation>
</comment>
<evidence type="ECO:0000256" key="4">
    <source>
        <dbReference type="ARBA" id="ARBA00023136"/>
    </source>
</evidence>
<keyword evidence="3 5" id="KW-1133">Transmembrane helix</keyword>
<evidence type="ECO:0000313" key="7">
    <source>
        <dbReference type="EMBL" id="CAE8611696.1"/>
    </source>
</evidence>
<dbReference type="OrthoDB" id="421628at2759"/>
<accession>A0A813FM72</accession>
<evidence type="ECO:0000256" key="5">
    <source>
        <dbReference type="SAM" id="Phobius"/>
    </source>
</evidence>
<keyword evidence="4 5" id="KW-0472">Membrane</keyword>
<dbReference type="InterPro" id="IPR006694">
    <property type="entry name" value="Fatty_acid_hydroxylase"/>
</dbReference>
<sequence length="296" mass="32755">MEWWFSSRWLTWGLGPVLAANLGVWPLALLLELLVRRPGTRLVAWRGGAGSRLADAAKTQARVPLREQLVGGYGASRTMCGPGTVFDGLLAAALLSGAVGMTWTPLTWASGLGQCALLYVIGDFGLYWGHRVQHEIPALYQRHRVHHSIDTPTPLGALYIDRIDVTLQVSLPILAAAVCVKPHPVAFYAYTFFRVAENVANHSGLRGGVVEAMFLKFGWLGRASVAHHDSHHRFGGRECRPMNLGEGFWIWDWAFGTLSDRQQMDYQIAVNEKKSCWTGCRCWSTSSDLLGLLAQR</sequence>
<feature type="transmembrane region" description="Helical" evidence="5">
    <location>
        <begin position="12"/>
        <end position="35"/>
    </location>
</feature>
<name>A0A813FM72_POLGL</name>
<dbReference type="Pfam" id="PF04116">
    <property type="entry name" value="FA_hydroxylase"/>
    <property type="match status" value="1"/>
</dbReference>
<proteinExistence type="predicted"/>
<evidence type="ECO:0000256" key="3">
    <source>
        <dbReference type="ARBA" id="ARBA00022989"/>
    </source>
</evidence>
<dbReference type="EMBL" id="CAJNNV010025040">
    <property type="protein sequence ID" value="CAE8611696.1"/>
    <property type="molecule type" value="Genomic_DNA"/>
</dbReference>
<dbReference type="InterPro" id="IPR050307">
    <property type="entry name" value="Sterol_Desaturase_Related"/>
</dbReference>
<dbReference type="GO" id="GO:0016020">
    <property type="term" value="C:membrane"/>
    <property type="evidence" value="ECO:0007669"/>
    <property type="project" value="UniProtKB-SubCell"/>
</dbReference>
<dbReference type="PANTHER" id="PTHR11863">
    <property type="entry name" value="STEROL DESATURASE"/>
    <property type="match status" value="1"/>
</dbReference>